<feature type="region of interest" description="Disordered" evidence="1">
    <location>
        <begin position="48"/>
        <end position="76"/>
    </location>
</feature>
<accession>A0ABY4CBU4</accession>
<organism evidence="3 4">
    <name type="scientific">Bdellovibrio reynosensis</name>
    <dbReference type="NCBI Taxonomy" id="2835041"/>
    <lineage>
        <taxon>Bacteria</taxon>
        <taxon>Pseudomonadati</taxon>
        <taxon>Bdellovibrionota</taxon>
        <taxon>Bdellovibrionia</taxon>
        <taxon>Bdellovibrionales</taxon>
        <taxon>Pseudobdellovibrionaceae</taxon>
        <taxon>Bdellovibrio</taxon>
    </lineage>
</organism>
<reference evidence="3" key="1">
    <citation type="submission" date="2022-03" db="EMBL/GenBank/DDBJ databases">
        <title>Genome Identification and Characterization of new species Bdellovibrio reynosense LBG001 sp. nov. from a Mexico soil sample.</title>
        <authorList>
            <person name="Camilli A."/>
            <person name="Ajao Y."/>
            <person name="Guo X."/>
        </authorList>
    </citation>
    <scope>NUCLEOTIDE SEQUENCE</scope>
    <source>
        <strain evidence="3">LBG001</strain>
    </source>
</reference>
<proteinExistence type="predicted"/>
<sequence length="179" mass="19993">MAKSFLLVLILSFSSLGFASSSKVSNLVNGYYQQKALWAVMLKKQPSNSLPRPLPDPSEDEPSVPPPRRNPNPGPIDCRPAPGDCVEAVCQQLSRFECDDRDDLLDIANECRNVSADCVKSVCSRVSRFACDEKSEMFEVTAMCRGLFDVSCIDYVCSRISRFDCDELSELHEIARQCR</sequence>
<evidence type="ECO:0000256" key="1">
    <source>
        <dbReference type="SAM" id="MobiDB-lite"/>
    </source>
</evidence>
<evidence type="ECO:0000256" key="2">
    <source>
        <dbReference type="SAM" id="SignalP"/>
    </source>
</evidence>
<keyword evidence="4" id="KW-1185">Reference proteome</keyword>
<gene>
    <name evidence="3" type="ORF">MNR06_05030</name>
</gene>
<feature type="compositionally biased region" description="Pro residues" evidence="1">
    <location>
        <begin position="63"/>
        <end position="74"/>
    </location>
</feature>
<name>A0ABY4CBU4_9BACT</name>
<feature type="signal peptide" evidence="2">
    <location>
        <begin position="1"/>
        <end position="19"/>
    </location>
</feature>
<dbReference type="RefSeq" id="WP_243539467.1">
    <property type="nucleotide sequence ID" value="NZ_CP093442.1"/>
</dbReference>
<keyword evidence="2" id="KW-0732">Signal</keyword>
<dbReference type="Proteomes" id="UP000830116">
    <property type="component" value="Chromosome"/>
</dbReference>
<evidence type="ECO:0000313" key="4">
    <source>
        <dbReference type="Proteomes" id="UP000830116"/>
    </source>
</evidence>
<evidence type="ECO:0000313" key="3">
    <source>
        <dbReference type="EMBL" id="UOF02313.1"/>
    </source>
</evidence>
<dbReference type="EMBL" id="CP093442">
    <property type="protein sequence ID" value="UOF02313.1"/>
    <property type="molecule type" value="Genomic_DNA"/>
</dbReference>
<feature type="chain" id="PRO_5045935789" evidence="2">
    <location>
        <begin position="20"/>
        <end position="179"/>
    </location>
</feature>
<protein>
    <submittedName>
        <fullName evidence="3">Uncharacterized protein</fullName>
    </submittedName>
</protein>